<dbReference type="Proteomes" id="UP000199579">
    <property type="component" value="Unassembled WGS sequence"/>
</dbReference>
<proteinExistence type="predicted"/>
<dbReference type="RefSeq" id="WP_139231835.1">
    <property type="nucleotide sequence ID" value="NZ_FOSX01000058.1"/>
</dbReference>
<accession>A0A1I4F045</accession>
<sequence>MKNIDEETTLNFEGVDKSIVLCRDDFIRMALPTNSGSIDMKNFGCWLRIGSDGLYVNIDHEDEVDLTPEEAATLCPHPTGNLDEPALPFPFSIGELESFLDFTNEKGRDVPLSRKKFEEIIALKSLKRKSAQASALCQQERATLKDAETKPDFLHLQAHEDEVNPMPEAAPAAEQPPQKYAPRDDEEANPENPQMAGLNKINNAKKEFMGRARAHAQSIWDADDTRQEFTLKDVAEQIEDILRREGAIGLPSRERIKDWIRPVAPGYARKGGRPRKTP</sequence>
<dbReference type="EMBL" id="FOSX01000058">
    <property type="protein sequence ID" value="SFL11362.1"/>
    <property type="molecule type" value="Genomic_DNA"/>
</dbReference>
<evidence type="ECO:0000313" key="3">
    <source>
        <dbReference type="Proteomes" id="UP000199579"/>
    </source>
</evidence>
<evidence type="ECO:0000256" key="1">
    <source>
        <dbReference type="SAM" id="MobiDB-lite"/>
    </source>
</evidence>
<reference evidence="2 3" key="1">
    <citation type="submission" date="2016-10" db="EMBL/GenBank/DDBJ databases">
        <authorList>
            <person name="de Groot N.N."/>
        </authorList>
    </citation>
    <scope>NUCLEOTIDE SEQUENCE [LARGE SCALE GENOMIC DNA]</scope>
    <source>
        <strain evidence="2 3">DSM 381</strain>
    </source>
</reference>
<gene>
    <name evidence="2" type="ORF">SAMN04244574_03166</name>
</gene>
<dbReference type="AlphaFoldDB" id="A0A1I4F045"/>
<name>A0A1I4F045_9GAMM</name>
<feature type="compositionally biased region" description="Low complexity" evidence="1">
    <location>
        <begin position="167"/>
        <end position="178"/>
    </location>
</feature>
<organism evidence="2 3">
    <name type="scientific">Azotobacter beijerinckii</name>
    <dbReference type="NCBI Taxonomy" id="170623"/>
    <lineage>
        <taxon>Bacteria</taxon>
        <taxon>Pseudomonadati</taxon>
        <taxon>Pseudomonadota</taxon>
        <taxon>Gammaproteobacteria</taxon>
        <taxon>Pseudomonadales</taxon>
        <taxon>Pseudomonadaceae</taxon>
        <taxon>Azotobacter</taxon>
    </lineage>
</organism>
<feature type="region of interest" description="Disordered" evidence="1">
    <location>
        <begin position="167"/>
        <end position="196"/>
    </location>
</feature>
<protein>
    <submittedName>
        <fullName evidence="2">Uncharacterized protein</fullName>
    </submittedName>
</protein>
<evidence type="ECO:0000313" key="2">
    <source>
        <dbReference type="EMBL" id="SFL11362.1"/>
    </source>
</evidence>